<sequence length="26" mass="2795">MRDNVFCGDKSDNSSGFEGASEPFTP</sequence>
<name>A0A0A9GML4_ARUDO</name>
<reference evidence="2" key="2">
    <citation type="journal article" date="2015" name="Data Brief">
        <title>Shoot transcriptome of the giant reed, Arundo donax.</title>
        <authorList>
            <person name="Barrero R.A."/>
            <person name="Guerrero F.D."/>
            <person name="Moolhuijzen P."/>
            <person name="Goolsby J.A."/>
            <person name="Tidwell J."/>
            <person name="Bellgard S.E."/>
            <person name="Bellgard M.I."/>
        </authorList>
    </citation>
    <scope>NUCLEOTIDE SEQUENCE</scope>
    <source>
        <tissue evidence="2">Shoot tissue taken approximately 20 cm above the soil surface</tissue>
    </source>
</reference>
<protein>
    <submittedName>
        <fullName evidence="2">Uncharacterized protein</fullName>
    </submittedName>
</protein>
<evidence type="ECO:0000256" key="1">
    <source>
        <dbReference type="SAM" id="MobiDB-lite"/>
    </source>
</evidence>
<organism evidence="2">
    <name type="scientific">Arundo donax</name>
    <name type="common">Giant reed</name>
    <name type="synonym">Donax arundinaceus</name>
    <dbReference type="NCBI Taxonomy" id="35708"/>
    <lineage>
        <taxon>Eukaryota</taxon>
        <taxon>Viridiplantae</taxon>
        <taxon>Streptophyta</taxon>
        <taxon>Embryophyta</taxon>
        <taxon>Tracheophyta</taxon>
        <taxon>Spermatophyta</taxon>
        <taxon>Magnoliopsida</taxon>
        <taxon>Liliopsida</taxon>
        <taxon>Poales</taxon>
        <taxon>Poaceae</taxon>
        <taxon>PACMAD clade</taxon>
        <taxon>Arundinoideae</taxon>
        <taxon>Arundineae</taxon>
        <taxon>Arundo</taxon>
    </lineage>
</organism>
<feature type="region of interest" description="Disordered" evidence="1">
    <location>
        <begin position="1"/>
        <end position="26"/>
    </location>
</feature>
<dbReference type="EMBL" id="GBRH01171516">
    <property type="protein sequence ID" value="JAE26380.1"/>
    <property type="molecule type" value="Transcribed_RNA"/>
</dbReference>
<accession>A0A0A9GML4</accession>
<evidence type="ECO:0000313" key="2">
    <source>
        <dbReference type="EMBL" id="JAE26380.1"/>
    </source>
</evidence>
<reference evidence="2" key="1">
    <citation type="submission" date="2014-09" db="EMBL/GenBank/DDBJ databases">
        <authorList>
            <person name="Magalhaes I.L.F."/>
            <person name="Oliveira U."/>
            <person name="Santos F.R."/>
            <person name="Vidigal T.H.D.A."/>
            <person name="Brescovit A.D."/>
            <person name="Santos A.J."/>
        </authorList>
    </citation>
    <scope>NUCLEOTIDE SEQUENCE</scope>
    <source>
        <tissue evidence="2">Shoot tissue taken approximately 20 cm above the soil surface</tissue>
    </source>
</reference>
<proteinExistence type="predicted"/>
<dbReference type="AlphaFoldDB" id="A0A0A9GML4"/>